<reference evidence="1 2" key="1">
    <citation type="submission" date="2017-02" db="EMBL/GenBank/DDBJ databases">
        <title>The new phylogeny of genus Mycobacterium.</title>
        <authorList>
            <person name="Tortoli E."/>
            <person name="Trovato A."/>
            <person name="Cirillo D.M."/>
        </authorList>
    </citation>
    <scope>NUCLEOTIDE SEQUENCE [LARGE SCALE GENOMIC DNA]</scope>
    <source>
        <strain evidence="1 2">IP1130001</strain>
    </source>
</reference>
<proteinExistence type="predicted"/>
<accession>A0ABX3SZV2</accession>
<evidence type="ECO:0000313" key="1">
    <source>
        <dbReference type="EMBL" id="ORA85310.1"/>
    </source>
</evidence>
<sequence>MTIKVTPQLLRSTAHDIQANMEHALSIAQGYLANQENVMNPATWSGGGVIASHVTAMEVSNDLSKILTGGTRLAEGLAQAAALMEGHEADAQTAFQSLFGGAAQNV</sequence>
<dbReference type="RefSeq" id="WP_071509284.1">
    <property type="nucleotide sequence ID" value="NZ_CP060015.1"/>
</dbReference>
<dbReference type="EMBL" id="MVHV01000001">
    <property type="protein sequence ID" value="ORA85310.1"/>
    <property type="molecule type" value="Genomic_DNA"/>
</dbReference>
<keyword evidence="2" id="KW-1185">Reference proteome</keyword>
<gene>
    <name evidence="1" type="ORF">BST29_00030</name>
</gene>
<evidence type="ECO:0000313" key="2">
    <source>
        <dbReference type="Proteomes" id="UP000243140"/>
    </source>
</evidence>
<dbReference type="Proteomes" id="UP000243140">
    <property type="component" value="Unassembled WGS sequence"/>
</dbReference>
<protein>
    <submittedName>
        <fullName evidence="1">Type VII secretion protein EsxD</fullName>
    </submittedName>
</protein>
<dbReference type="InterPro" id="IPR036689">
    <property type="entry name" value="ESAT-6-like_sf"/>
</dbReference>
<organism evidence="1 2">
    <name type="scientific">Mycobacterium malmoense</name>
    <dbReference type="NCBI Taxonomy" id="1780"/>
    <lineage>
        <taxon>Bacteria</taxon>
        <taxon>Bacillati</taxon>
        <taxon>Actinomycetota</taxon>
        <taxon>Actinomycetes</taxon>
        <taxon>Mycobacteriales</taxon>
        <taxon>Mycobacteriaceae</taxon>
        <taxon>Mycobacterium</taxon>
    </lineage>
</organism>
<name>A0ABX3SZV2_MYCMA</name>
<dbReference type="SUPFAM" id="SSF140453">
    <property type="entry name" value="EsxAB dimer-like"/>
    <property type="match status" value="1"/>
</dbReference>
<dbReference type="Pfam" id="PF06013">
    <property type="entry name" value="WXG100"/>
    <property type="match status" value="1"/>
</dbReference>
<comment type="caution">
    <text evidence="1">The sequence shown here is derived from an EMBL/GenBank/DDBJ whole genome shotgun (WGS) entry which is preliminary data.</text>
</comment>
<dbReference type="InterPro" id="IPR010310">
    <property type="entry name" value="T7SS_ESAT-6-like"/>
</dbReference>